<dbReference type="PRINTS" id="PR00080">
    <property type="entry name" value="SDRFAMILY"/>
</dbReference>
<dbReference type="InterPro" id="IPR020904">
    <property type="entry name" value="Sc_DH/Rdtase_CS"/>
</dbReference>
<evidence type="ECO:0000256" key="4">
    <source>
        <dbReference type="RuleBase" id="RU000363"/>
    </source>
</evidence>
<dbReference type="AlphaFoldDB" id="A0A167J222"/>
<dbReference type="InterPro" id="IPR036291">
    <property type="entry name" value="NAD(P)-bd_dom_sf"/>
</dbReference>
<dbReference type="Gene3D" id="3.40.50.720">
    <property type="entry name" value="NAD(P)-binding Rossmann-like Domain"/>
    <property type="match status" value="1"/>
</dbReference>
<dbReference type="PANTHER" id="PTHR24322">
    <property type="entry name" value="PKSB"/>
    <property type="match status" value="1"/>
</dbReference>
<evidence type="ECO:0000256" key="2">
    <source>
        <dbReference type="ARBA" id="ARBA00022857"/>
    </source>
</evidence>
<dbReference type="InterPro" id="IPR002347">
    <property type="entry name" value="SDR_fam"/>
</dbReference>
<evidence type="ECO:0000256" key="1">
    <source>
        <dbReference type="ARBA" id="ARBA00006484"/>
    </source>
</evidence>
<dbReference type="SUPFAM" id="SSF51735">
    <property type="entry name" value="NAD(P)-binding Rossmann-fold domains"/>
    <property type="match status" value="1"/>
</dbReference>
<keyword evidence="6" id="KW-1185">Reference proteome</keyword>
<accession>A0A167J222</accession>
<dbReference type="Pfam" id="PF00106">
    <property type="entry name" value="adh_short"/>
    <property type="match status" value="1"/>
</dbReference>
<dbReference type="GO" id="GO:0016616">
    <property type="term" value="F:oxidoreductase activity, acting on the CH-OH group of donors, NAD or NADP as acceptor"/>
    <property type="evidence" value="ECO:0007669"/>
    <property type="project" value="TreeGrafter"/>
</dbReference>
<gene>
    <name evidence="5" type="ORF">CALVIDRAFT_540151</name>
</gene>
<dbReference type="OrthoDB" id="10253736at2759"/>
<dbReference type="STRING" id="1330018.A0A167J222"/>
<sequence>MTGADARVDNIYYYKCDVSNAEEVETAATRVRKEVGDPTVIVNSAAIVAPGPLLSQSASSVARAFEVNTLSHFNILRTFLPYLVAQKSGHVVTISSILGQQGVAHLSAYCATKAALVSLHRSLRRELISHCRVPGVRTTLLVPGQIHTSLFASLQLRKNWLRDFVAPPLPAHTVVKEIIRSLDERESGEVYMPFYARCVEALDWLPLWVRDAVQAWTGADEGMAAAGGQTGSEQEKNVA</sequence>
<keyword evidence="3" id="KW-0560">Oxidoreductase</keyword>
<dbReference type="PANTHER" id="PTHR24322:SF736">
    <property type="entry name" value="RETINOL DEHYDROGENASE 10"/>
    <property type="match status" value="1"/>
</dbReference>
<dbReference type="PRINTS" id="PR00081">
    <property type="entry name" value="GDHRDH"/>
</dbReference>
<proteinExistence type="inferred from homology"/>
<evidence type="ECO:0000256" key="3">
    <source>
        <dbReference type="ARBA" id="ARBA00023002"/>
    </source>
</evidence>
<evidence type="ECO:0000313" key="6">
    <source>
        <dbReference type="Proteomes" id="UP000076738"/>
    </source>
</evidence>
<organism evidence="5 6">
    <name type="scientific">Calocera viscosa (strain TUFC12733)</name>
    <dbReference type="NCBI Taxonomy" id="1330018"/>
    <lineage>
        <taxon>Eukaryota</taxon>
        <taxon>Fungi</taxon>
        <taxon>Dikarya</taxon>
        <taxon>Basidiomycota</taxon>
        <taxon>Agaricomycotina</taxon>
        <taxon>Dacrymycetes</taxon>
        <taxon>Dacrymycetales</taxon>
        <taxon>Dacrymycetaceae</taxon>
        <taxon>Calocera</taxon>
    </lineage>
</organism>
<reference evidence="5 6" key="1">
    <citation type="journal article" date="2016" name="Mol. Biol. Evol.">
        <title>Comparative Genomics of Early-Diverging Mushroom-Forming Fungi Provides Insights into the Origins of Lignocellulose Decay Capabilities.</title>
        <authorList>
            <person name="Nagy L.G."/>
            <person name="Riley R."/>
            <person name="Tritt A."/>
            <person name="Adam C."/>
            <person name="Daum C."/>
            <person name="Floudas D."/>
            <person name="Sun H."/>
            <person name="Yadav J.S."/>
            <person name="Pangilinan J."/>
            <person name="Larsson K.H."/>
            <person name="Matsuura K."/>
            <person name="Barry K."/>
            <person name="Labutti K."/>
            <person name="Kuo R."/>
            <person name="Ohm R.A."/>
            <person name="Bhattacharya S.S."/>
            <person name="Shirouzu T."/>
            <person name="Yoshinaga Y."/>
            <person name="Martin F.M."/>
            <person name="Grigoriev I.V."/>
            <person name="Hibbett D.S."/>
        </authorList>
    </citation>
    <scope>NUCLEOTIDE SEQUENCE [LARGE SCALE GENOMIC DNA]</scope>
    <source>
        <strain evidence="5 6">TUFC12733</strain>
    </source>
</reference>
<dbReference type="PROSITE" id="PS00061">
    <property type="entry name" value="ADH_SHORT"/>
    <property type="match status" value="1"/>
</dbReference>
<evidence type="ECO:0000313" key="5">
    <source>
        <dbReference type="EMBL" id="KZO93165.1"/>
    </source>
</evidence>
<protein>
    <submittedName>
        <fullName evidence="5">NAD(P)-binding protein</fullName>
    </submittedName>
</protein>
<dbReference type="Proteomes" id="UP000076738">
    <property type="component" value="Unassembled WGS sequence"/>
</dbReference>
<comment type="similarity">
    <text evidence="1 4">Belongs to the short-chain dehydrogenases/reductases (SDR) family.</text>
</comment>
<name>A0A167J222_CALVF</name>
<keyword evidence="2" id="KW-0521">NADP</keyword>
<dbReference type="EMBL" id="KV417303">
    <property type="protein sequence ID" value="KZO93165.1"/>
    <property type="molecule type" value="Genomic_DNA"/>
</dbReference>